<dbReference type="InterPro" id="IPR021109">
    <property type="entry name" value="Peptidase_aspartic_dom_sf"/>
</dbReference>
<dbReference type="InterPro" id="IPR001995">
    <property type="entry name" value="Peptidase_A2_cat"/>
</dbReference>
<dbReference type="FunFam" id="3.30.70.270:FF:000164">
    <property type="match status" value="1"/>
</dbReference>
<dbReference type="Pfam" id="PF23055">
    <property type="entry name" value="DUF7041"/>
    <property type="match status" value="1"/>
</dbReference>
<reference evidence="5 6" key="1">
    <citation type="journal article" date="2008" name="Nature">
        <title>The genome of the model beetle and pest Tribolium castaneum.</title>
        <authorList>
            <consortium name="Tribolium Genome Sequencing Consortium"/>
            <person name="Richards S."/>
            <person name="Gibbs R.A."/>
            <person name="Weinstock G.M."/>
            <person name="Brown S.J."/>
            <person name="Denell R."/>
            <person name="Beeman R.W."/>
            <person name="Gibbs R."/>
            <person name="Beeman R.W."/>
            <person name="Brown S.J."/>
            <person name="Bucher G."/>
            <person name="Friedrich M."/>
            <person name="Grimmelikhuijzen C.J."/>
            <person name="Klingler M."/>
            <person name="Lorenzen M."/>
            <person name="Richards S."/>
            <person name="Roth S."/>
            <person name="Schroder R."/>
            <person name="Tautz D."/>
            <person name="Zdobnov E.M."/>
            <person name="Muzny D."/>
            <person name="Gibbs R.A."/>
            <person name="Weinstock G.M."/>
            <person name="Attaway T."/>
            <person name="Bell S."/>
            <person name="Buhay C.J."/>
            <person name="Chandrabose M.N."/>
            <person name="Chavez D."/>
            <person name="Clerk-Blankenburg K.P."/>
            <person name="Cree A."/>
            <person name="Dao M."/>
            <person name="Davis C."/>
            <person name="Chacko J."/>
            <person name="Dinh H."/>
            <person name="Dugan-Rocha S."/>
            <person name="Fowler G."/>
            <person name="Garner T.T."/>
            <person name="Garnes J."/>
            <person name="Gnirke A."/>
            <person name="Hawes A."/>
            <person name="Hernandez J."/>
            <person name="Hines S."/>
            <person name="Holder M."/>
            <person name="Hume J."/>
            <person name="Jhangiani S.N."/>
            <person name="Joshi V."/>
            <person name="Khan Z.M."/>
            <person name="Jackson L."/>
            <person name="Kovar C."/>
            <person name="Kowis A."/>
            <person name="Lee S."/>
            <person name="Lewis L.R."/>
            <person name="Margolis J."/>
            <person name="Morgan M."/>
            <person name="Nazareth L.V."/>
            <person name="Nguyen N."/>
            <person name="Okwuonu G."/>
            <person name="Parker D."/>
            <person name="Richards S."/>
            <person name="Ruiz S.J."/>
            <person name="Santibanez J."/>
            <person name="Savard J."/>
            <person name="Scherer S.E."/>
            <person name="Schneider B."/>
            <person name="Sodergren E."/>
            <person name="Tautz D."/>
            <person name="Vattahil S."/>
            <person name="Villasana D."/>
            <person name="White C.S."/>
            <person name="Wright R."/>
            <person name="Park Y."/>
            <person name="Beeman R.W."/>
            <person name="Lord J."/>
            <person name="Oppert B."/>
            <person name="Lorenzen M."/>
            <person name="Brown S."/>
            <person name="Wang L."/>
            <person name="Savard J."/>
            <person name="Tautz D."/>
            <person name="Richards S."/>
            <person name="Weinstock G."/>
            <person name="Gibbs R.A."/>
            <person name="Liu Y."/>
            <person name="Worley K."/>
            <person name="Weinstock G."/>
            <person name="Elsik C.G."/>
            <person name="Reese J.T."/>
            <person name="Elhaik E."/>
            <person name="Landan G."/>
            <person name="Graur D."/>
            <person name="Arensburger P."/>
            <person name="Atkinson P."/>
            <person name="Beeman R.W."/>
            <person name="Beidler J."/>
            <person name="Brown S.J."/>
            <person name="Demuth J.P."/>
            <person name="Drury D.W."/>
            <person name="Du Y.Z."/>
            <person name="Fujiwara H."/>
            <person name="Lorenzen M."/>
            <person name="Maselli V."/>
            <person name="Osanai M."/>
            <person name="Park Y."/>
            <person name="Robertson H.M."/>
            <person name="Tu Z."/>
            <person name="Wang J.J."/>
            <person name="Wang S."/>
            <person name="Richards S."/>
            <person name="Song H."/>
            <person name="Zhang L."/>
            <person name="Sodergren E."/>
            <person name="Werner D."/>
            <person name="Stanke M."/>
            <person name="Morgenstern B."/>
            <person name="Solovyev V."/>
            <person name="Kosarev P."/>
            <person name="Brown G."/>
            <person name="Chen H.C."/>
            <person name="Ermolaeva O."/>
            <person name="Hlavina W."/>
            <person name="Kapustin Y."/>
            <person name="Kiryutin B."/>
            <person name="Kitts P."/>
            <person name="Maglott D."/>
            <person name="Pruitt K."/>
            <person name="Sapojnikov V."/>
            <person name="Souvorov A."/>
            <person name="Mackey A.J."/>
            <person name="Waterhouse R.M."/>
            <person name="Wyder S."/>
            <person name="Zdobnov E.M."/>
            <person name="Zdobnov E.M."/>
            <person name="Wyder S."/>
            <person name="Kriventseva E.V."/>
            <person name="Kadowaki T."/>
            <person name="Bork P."/>
            <person name="Aranda M."/>
            <person name="Bao R."/>
            <person name="Beermann A."/>
            <person name="Berns N."/>
            <person name="Bolognesi R."/>
            <person name="Bonneton F."/>
            <person name="Bopp D."/>
            <person name="Brown S.J."/>
            <person name="Bucher G."/>
            <person name="Butts T."/>
            <person name="Chaumot A."/>
            <person name="Denell R.E."/>
            <person name="Ferrier D.E."/>
            <person name="Friedrich M."/>
            <person name="Gordon C.M."/>
            <person name="Jindra M."/>
            <person name="Klingler M."/>
            <person name="Lan Q."/>
            <person name="Lattorff H.M."/>
            <person name="Laudet V."/>
            <person name="von Levetsow C."/>
            <person name="Liu Z."/>
            <person name="Lutz R."/>
            <person name="Lynch J.A."/>
            <person name="da Fonseca R.N."/>
            <person name="Posnien N."/>
            <person name="Reuter R."/>
            <person name="Roth S."/>
            <person name="Savard J."/>
            <person name="Schinko J.B."/>
            <person name="Schmitt C."/>
            <person name="Schoppmeier M."/>
            <person name="Schroder R."/>
            <person name="Shippy T.D."/>
            <person name="Simonnet F."/>
            <person name="Marques-Souza H."/>
            <person name="Tautz D."/>
            <person name="Tomoyasu Y."/>
            <person name="Trauner J."/>
            <person name="Van der Zee M."/>
            <person name="Vervoort M."/>
            <person name="Wittkopp N."/>
            <person name="Wimmer E.A."/>
            <person name="Yang X."/>
            <person name="Jones A.K."/>
            <person name="Sattelle D.B."/>
            <person name="Ebert P.R."/>
            <person name="Nelson D."/>
            <person name="Scott J.G."/>
            <person name="Beeman R.W."/>
            <person name="Muthukrishnan S."/>
            <person name="Kramer K.J."/>
            <person name="Arakane Y."/>
            <person name="Beeman R.W."/>
            <person name="Zhu Q."/>
            <person name="Hogenkamp D."/>
            <person name="Dixit R."/>
            <person name="Oppert B."/>
            <person name="Jiang H."/>
            <person name="Zou Z."/>
            <person name="Marshall J."/>
            <person name="Elpidina E."/>
            <person name="Vinokurov K."/>
            <person name="Oppert C."/>
            <person name="Zou Z."/>
            <person name="Evans J."/>
            <person name="Lu Z."/>
            <person name="Zhao P."/>
            <person name="Sumathipala N."/>
            <person name="Altincicek B."/>
            <person name="Vilcinskas A."/>
            <person name="Williams M."/>
            <person name="Hultmark D."/>
            <person name="Hetru C."/>
            <person name="Jiang H."/>
            <person name="Grimmelikhuijzen C.J."/>
            <person name="Hauser F."/>
            <person name="Cazzamali G."/>
            <person name="Williamson M."/>
            <person name="Park Y."/>
            <person name="Li B."/>
            <person name="Tanaka Y."/>
            <person name="Predel R."/>
            <person name="Neupert S."/>
            <person name="Schachtner J."/>
            <person name="Verleyen P."/>
            <person name="Raible F."/>
            <person name="Bork P."/>
            <person name="Friedrich M."/>
            <person name="Walden K.K."/>
            <person name="Robertson H.M."/>
            <person name="Angeli S."/>
            <person name="Foret S."/>
            <person name="Bucher G."/>
            <person name="Schuetz S."/>
            <person name="Maleszka R."/>
            <person name="Wimmer E.A."/>
            <person name="Beeman R.W."/>
            <person name="Lorenzen M."/>
            <person name="Tomoyasu Y."/>
            <person name="Miller S.C."/>
            <person name="Grossmann D."/>
            <person name="Bucher G."/>
        </authorList>
    </citation>
    <scope>NUCLEOTIDE SEQUENCE [LARGE SCALE GENOMIC DNA]</scope>
    <source>
        <strain evidence="5 6">Georgia GA2</strain>
    </source>
</reference>
<dbReference type="Pfam" id="PF17921">
    <property type="entry name" value="Integrase_H2C2"/>
    <property type="match status" value="1"/>
</dbReference>
<dbReference type="SUPFAM" id="SSF50630">
    <property type="entry name" value="Acid proteases"/>
    <property type="match status" value="1"/>
</dbReference>
<feature type="domain" description="Peptidase A2" evidence="3">
    <location>
        <begin position="267"/>
        <end position="337"/>
    </location>
</feature>
<evidence type="ECO:0000256" key="1">
    <source>
        <dbReference type="ARBA" id="ARBA00022801"/>
    </source>
</evidence>
<dbReference type="GO" id="GO:0004190">
    <property type="term" value="F:aspartic-type endopeptidase activity"/>
    <property type="evidence" value="ECO:0007669"/>
    <property type="project" value="InterPro"/>
</dbReference>
<feature type="region of interest" description="Disordered" evidence="2">
    <location>
        <begin position="207"/>
        <end position="226"/>
    </location>
</feature>
<evidence type="ECO:0008006" key="7">
    <source>
        <dbReference type="Google" id="ProtNLM"/>
    </source>
</evidence>
<dbReference type="InterPro" id="IPR043502">
    <property type="entry name" value="DNA/RNA_pol_sf"/>
</dbReference>
<dbReference type="InterPro" id="IPR043128">
    <property type="entry name" value="Rev_trsase/Diguanyl_cyclase"/>
</dbReference>
<dbReference type="GO" id="GO:0071897">
    <property type="term" value="P:DNA biosynthetic process"/>
    <property type="evidence" value="ECO:0007669"/>
    <property type="project" value="UniProtKB-ARBA"/>
</dbReference>
<dbReference type="InterPro" id="IPR018289">
    <property type="entry name" value="MULE_transposase_dom"/>
</dbReference>
<keyword evidence="6" id="KW-1185">Reference proteome</keyword>
<dbReference type="InterPro" id="IPR001969">
    <property type="entry name" value="Aspartic_peptidase_AS"/>
</dbReference>
<dbReference type="Gene3D" id="3.30.70.270">
    <property type="match status" value="1"/>
</dbReference>
<evidence type="ECO:0000313" key="5">
    <source>
        <dbReference type="EMBL" id="KYB24749.1"/>
    </source>
</evidence>
<dbReference type="FunFam" id="1.10.340.70:FF:000006">
    <property type="entry name" value="Retrovirus-related Pol polyprotein from transposon 297-like Protein"/>
    <property type="match status" value="1"/>
</dbReference>
<dbReference type="PANTHER" id="PTHR33327:SF3">
    <property type="entry name" value="RNA-DIRECTED DNA POLYMERASE"/>
    <property type="match status" value="1"/>
</dbReference>
<proteinExistence type="predicted"/>
<dbReference type="InterPro" id="IPR000477">
    <property type="entry name" value="RT_dom"/>
</dbReference>
<keyword evidence="1" id="KW-0378">Hydrolase</keyword>
<dbReference type="PROSITE" id="PS50175">
    <property type="entry name" value="ASP_PROT_RETROV"/>
    <property type="match status" value="1"/>
</dbReference>
<dbReference type="SUPFAM" id="SSF56672">
    <property type="entry name" value="DNA/RNA polymerases"/>
    <property type="match status" value="1"/>
</dbReference>
<dbReference type="Gene3D" id="3.10.10.10">
    <property type="entry name" value="HIV Type 1 Reverse Transcriptase, subunit A, domain 1"/>
    <property type="match status" value="1"/>
</dbReference>
<evidence type="ECO:0000256" key="2">
    <source>
        <dbReference type="SAM" id="MobiDB-lite"/>
    </source>
</evidence>
<dbReference type="Gene3D" id="2.40.70.10">
    <property type="entry name" value="Acid Proteases"/>
    <property type="match status" value="1"/>
</dbReference>
<organism evidence="5 6">
    <name type="scientific">Tribolium castaneum</name>
    <name type="common">Red flour beetle</name>
    <dbReference type="NCBI Taxonomy" id="7070"/>
    <lineage>
        <taxon>Eukaryota</taxon>
        <taxon>Metazoa</taxon>
        <taxon>Ecdysozoa</taxon>
        <taxon>Arthropoda</taxon>
        <taxon>Hexapoda</taxon>
        <taxon>Insecta</taxon>
        <taxon>Pterygota</taxon>
        <taxon>Neoptera</taxon>
        <taxon>Endopterygota</taxon>
        <taxon>Coleoptera</taxon>
        <taxon>Polyphaga</taxon>
        <taxon>Cucujiformia</taxon>
        <taxon>Tenebrionidae</taxon>
        <taxon>Tenebrionidae incertae sedis</taxon>
        <taxon>Tribolium</taxon>
    </lineage>
</organism>
<feature type="domain" description="Reverse transcriptase" evidence="4">
    <location>
        <begin position="441"/>
        <end position="618"/>
    </location>
</feature>
<dbReference type="InterPro" id="IPR041588">
    <property type="entry name" value="Integrase_H2C2"/>
</dbReference>
<dbReference type="STRING" id="7070.A0A139WA14"/>
<accession>A0A139WA14</accession>
<sequence length="1117" mass="126803">MPDNPPDFNAAVQVERVTVKPPPFWKGDPKLWFIQLEAQFNLGKITSDTTKYHYVVSAIDTSVLQQIADFVTNPPAVNQYEGIKQRLISTFSDSQERQLRKLLSEMDLGDKKPSQLLNEMKRLGDSAVSDELLKTLWLQRLPTHVQSVLATSSDPIQNLAQMADKIVEIQHMSSVCTVATPTEDMSAAILQLTKEVAALKAAYNTEIKPRRSRSRPQTPDRSNRDSCWYHRTFGNKAKKCITPCNFNKSENSTPRHRRLTITDSTGISFLIDSGSDISIIPKKARQSTVSDLVLYAANGTAIQAYGYERLTITLGLRRLIWNFIIADTKRAIIGADLLHYFDLLIDIRRARLIDSTTGISSAGTCISASHAAVLSVSPNARYRDLIKEFPPVLTTFHNVEPILTHATQHLIETTGPPVASKPRRLPPDKLQIAKIEFEHMMALGICRPSNRPWASPLHMVTKKDSNWRPVGDYRRLNAVTKEDRYPIPHLHDFAHLLPGKTIFSTVDLVKAYHQIPVEASSIPKTAITTPFGLFEFTKLQFGVRNAAQSFQRFIHEVLNGLDFCFPYLNDILIASTSEREHTDHLRKVFERLLKYGLTINPEKCSFGNSKVKFLGYEVSADSTKPLTDRVKVILNYPLPKTPKDARRFLAAHQAPIHNLGKNSKKNDKTPLSWTPESKAAFELCKHDLAQAMLLTLRESQDVDPELQTFLAQPDSTALKLRLFTVPGSEKQIYCDDSNRRIRPFIPKTSRYELFKHFHGMAHPGIKASTKLLTDRFVWPGINKDVSRWTRACINCQRSKVQRHTQKKATCAKYVSSHGSYKIQSGLKNIMYVCHRSGFDVKKGEGLRHLKTQGSNKINGICPSEILLKIQDDGTHNVIFIETHIGHDNELGHLNLTDSQRMDLASKIASKVPFASILDDVRNSVTGNNLERMHLLSRKDLHNITQLFNLNNESVRHKDDAISIEAWVNQVKESGTILFYKPQGAKSERYPFLKDDDFVIIIMHPGQLEVLNKFCDDCICIDGTHGLNDYDFELTTLLVLNDMREGFPCSFMFSNRTDKVVIQIFFEEIKGNLERSIQARVFMSDMAPAYYNAWLQVFGPAEFRLFCIWHVDRAWRKN</sequence>
<dbReference type="FunFam" id="2.40.70.10:FF:000130">
    <property type="entry name" value="Retrovirus-related Pol polyprotein from transposon opus-like Protein"/>
    <property type="match status" value="1"/>
</dbReference>
<evidence type="ECO:0000259" key="4">
    <source>
        <dbReference type="PROSITE" id="PS50878"/>
    </source>
</evidence>
<reference evidence="5 6" key="2">
    <citation type="journal article" date="2010" name="Nucleic Acids Res.">
        <title>BeetleBase in 2010: revisions to provide comprehensive genomic information for Tribolium castaneum.</title>
        <authorList>
            <person name="Kim H.S."/>
            <person name="Murphy T."/>
            <person name="Xia J."/>
            <person name="Caragea D."/>
            <person name="Park Y."/>
            <person name="Beeman R.W."/>
            <person name="Lorenzen M.D."/>
            <person name="Butcher S."/>
            <person name="Manak J.R."/>
            <person name="Brown S.J."/>
        </authorList>
    </citation>
    <scope>NUCLEOTIDE SEQUENCE [LARGE SCALE GENOMIC DNA]</scope>
    <source>
        <strain evidence="5 6">Georgia GA2</strain>
    </source>
</reference>
<dbReference type="AlphaFoldDB" id="A0A139WA14"/>
<dbReference type="CDD" id="cd01647">
    <property type="entry name" value="RT_LTR"/>
    <property type="match status" value="1"/>
</dbReference>
<dbReference type="Pfam" id="PF00078">
    <property type="entry name" value="RVT_1"/>
    <property type="match status" value="1"/>
</dbReference>
<dbReference type="InterPro" id="IPR055469">
    <property type="entry name" value="DUF7041"/>
</dbReference>
<evidence type="ECO:0000259" key="3">
    <source>
        <dbReference type="PROSITE" id="PS50175"/>
    </source>
</evidence>
<name>A0A139WA14_TRICA</name>
<dbReference type="Gene3D" id="1.10.340.70">
    <property type="match status" value="1"/>
</dbReference>
<dbReference type="GO" id="GO:0006508">
    <property type="term" value="P:proteolysis"/>
    <property type="evidence" value="ECO:0007669"/>
    <property type="project" value="InterPro"/>
</dbReference>
<dbReference type="Pfam" id="PF10551">
    <property type="entry name" value="MULE"/>
    <property type="match status" value="1"/>
</dbReference>
<gene>
    <name evidence="5" type="primary">AUGUSTUS-3.0.2_31918</name>
    <name evidence="5" type="ORF">TcasGA2_TC031918</name>
</gene>
<dbReference type="PROSITE" id="PS00141">
    <property type="entry name" value="ASP_PROTEASE"/>
    <property type="match status" value="1"/>
</dbReference>
<evidence type="ECO:0000313" key="6">
    <source>
        <dbReference type="Proteomes" id="UP000007266"/>
    </source>
</evidence>
<protein>
    <recommendedName>
        <fullName evidence="7">Endonuclease</fullName>
    </recommendedName>
</protein>
<dbReference type="InParanoid" id="A0A139WA14"/>
<dbReference type="Proteomes" id="UP000007266">
    <property type="component" value="Unassembled WGS sequence"/>
</dbReference>
<dbReference type="PANTHER" id="PTHR33327">
    <property type="entry name" value="ENDONUCLEASE"/>
    <property type="match status" value="1"/>
</dbReference>
<dbReference type="PROSITE" id="PS50878">
    <property type="entry name" value="RT_POL"/>
    <property type="match status" value="1"/>
</dbReference>
<dbReference type="eggNOG" id="KOG0017">
    <property type="taxonomic scope" value="Eukaryota"/>
</dbReference>
<dbReference type="EMBL" id="KQ971745">
    <property type="protein sequence ID" value="KYB24749.1"/>
    <property type="molecule type" value="Genomic_DNA"/>
</dbReference>